<accession>A0A4Y2HD48</accession>
<keyword evidence="2" id="KW-1185">Reference proteome</keyword>
<gene>
    <name evidence="1" type="ORF">AVEN_188246_1</name>
</gene>
<comment type="caution">
    <text evidence="1">The sequence shown here is derived from an EMBL/GenBank/DDBJ whole genome shotgun (WGS) entry which is preliminary data.</text>
</comment>
<evidence type="ECO:0000313" key="2">
    <source>
        <dbReference type="Proteomes" id="UP000499080"/>
    </source>
</evidence>
<sequence>MLLAGIILNVYISYLQHRNFQSDHFSHSSPRQPSPASIYLVIHSTPYISCPLSYYSFPTLPTVLRQLLAKTYRECEKPMRIGEVWSGSLDIQLVRISTVPFGLPDHKSTTAGVAKCVGGLGLRGTPRKLEVGESGLK</sequence>
<proteinExistence type="predicted"/>
<dbReference type="AlphaFoldDB" id="A0A4Y2HD48"/>
<dbReference type="Proteomes" id="UP000499080">
    <property type="component" value="Unassembled WGS sequence"/>
</dbReference>
<evidence type="ECO:0000313" key="1">
    <source>
        <dbReference type="EMBL" id="GBM63209.1"/>
    </source>
</evidence>
<reference evidence="1 2" key="1">
    <citation type="journal article" date="2019" name="Sci. Rep.">
        <title>Orb-weaving spider Araneus ventricosus genome elucidates the spidroin gene catalogue.</title>
        <authorList>
            <person name="Kono N."/>
            <person name="Nakamura H."/>
            <person name="Ohtoshi R."/>
            <person name="Moran D.A.P."/>
            <person name="Shinohara A."/>
            <person name="Yoshida Y."/>
            <person name="Fujiwara M."/>
            <person name="Mori M."/>
            <person name="Tomita M."/>
            <person name="Arakawa K."/>
        </authorList>
    </citation>
    <scope>NUCLEOTIDE SEQUENCE [LARGE SCALE GENOMIC DNA]</scope>
</reference>
<protein>
    <submittedName>
        <fullName evidence="1">Uncharacterized protein</fullName>
    </submittedName>
</protein>
<organism evidence="1 2">
    <name type="scientific">Araneus ventricosus</name>
    <name type="common">Orbweaver spider</name>
    <name type="synonym">Epeira ventricosa</name>
    <dbReference type="NCBI Taxonomy" id="182803"/>
    <lineage>
        <taxon>Eukaryota</taxon>
        <taxon>Metazoa</taxon>
        <taxon>Ecdysozoa</taxon>
        <taxon>Arthropoda</taxon>
        <taxon>Chelicerata</taxon>
        <taxon>Arachnida</taxon>
        <taxon>Araneae</taxon>
        <taxon>Araneomorphae</taxon>
        <taxon>Entelegynae</taxon>
        <taxon>Araneoidea</taxon>
        <taxon>Araneidae</taxon>
        <taxon>Araneus</taxon>
    </lineage>
</organism>
<name>A0A4Y2HD48_ARAVE</name>
<dbReference type="EMBL" id="BGPR01001856">
    <property type="protein sequence ID" value="GBM63209.1"/>
    <property type="molecule type" value="Genomic_DNA"/>
</dbReference>